<keyword evidence="7 14" id="KW-1133">Transmembrane helix</keyword>
<keyword evidence="11" id="KW-1208">Phospholipid metabolism</keyword>
<dbReference type="SUPFAM" id="SSF69593">
    <property type="entry name" value="Glycerol-3-phosphate (1)-acyltransferase"/>
    <property type="match status" value="2"/>
</dbReference>
<gene>
    <name evidence="16" type="ORF">GWI33_012927</name>
</gene>
<keyword evidence="9 14" id="KW-0472">Membrane</keyword>
<dbReference type="SMART" id="SM00563">
    <property type="entry name" value="PlsC"/>
    <property type="match status" value="1"/>
</dbReference>
<evidence type="ECO:0000256" key="4">
    <source>
        <dbReference type="ARBA" id="ARBA00022516"/>
    </source>
</evidence>
<dbReference type="CDD" id="cd07991">
    <property type="entry name" value="LPLAT_LPCAT1-like"/>
    <property type="match status" value="1"/>
</dbReference>
<dbReference type="Pfam" id="PF01553">
    <property type="entry name" value="Acyltransferase"/>
    <property type="match status" value="1"/>
</dbReference>
<dbReference type="PROSITE" id="PS50222">
    <property type="entry name" value="EF_HAND_2"/>
    <property type="match status" value="2"/>
</dbReference>
<dbReference type="Pfam" id="PF13499">
    <property type="entry name" value="EF-hand_7"/>
    <property type="match status" value="1"/>
</dbReference>
<dbReference type="PANTHER" id="PTHR23063">
    <property type="entry name" value="PHOSPHOLIPID ACYLTRANSFERASE"/>
    <property type="match status" value="1"/>
</dbReference>
<evidence type="ECO:0000313" key="16">
    <source>
        <dbReference type="EMBL" id="KAF7274419.1"/>
    </source>
</evidence>
<evidence type="ECO:0000256" key="9">
    <source>
        <dbReference type="ARBA" id="ARBA00023136"/>
    </source>
</evidence>
<evidence type="ECO:0000313" key="17">
    <source>
        <dbReference type="Proteomes" id="UP000625711"/>
    </source>
</evidence>
<dbReference type="PANTHER" id="PTHR23063:SF52">
    <property type="entry name" value="LYSOPHOSPHATIDYLCHOLINE ACYLTRANSFERASE"/>
    <property type="match status" value="1"/>
</dbReference>
<dbReference type="InterPro" id="IPR011992">
    <property type="entry name" value="EF-hand-dom_pair"/>
</dbReference>
<dbReference type="GO" id="GO:0005783">
    <property type="term" value="C:endoplasmic reticulum"/>
    <property type="evidence" value="ECO:0007669"/>
    <property type="project" value="TreeGrafter"/>
</dbReference>
<dbReference type="GO" id="GO:0042171">
    <property type="term" value="F:lysophosphatidic acid acyltransferase activity"/>
    <property type="evidence" value="ECO:0007669"/>
    <property type="project" value="TreeGrafter"/>
</dbReference>
<dbReference type="Proteomes" id="UP000625711">
    <property type="component" value="Unassembled WGS sequence"/>
</dbReference>
<evidence type="ECO:0000256" key="5">
    <source>
        <dbReference type="ARBA" id="ARBA00022679"/>
    </source>
</evidence>
<evidence type="ECO:0000259" key="15">
    <source>
        <dbReference type="PROSITE" id="PS50222"/>
    </source>
</evidence>
<keyword evidence="12" id="KW-0012">Acyltransferase</keyword>
<dbReference type="OrthoDB" id="272512at2759"/>
<comment type="caution">
    <text evidence="16">The sequence shown here is derived from an EMBL/GenBank/DDBJ whole genome shotgun (WGS) entry which is preliminary data.</text>
</comment>
<evidence type="ECO:0000256" key="13">
    <source>
        <dbReference type="ARBA" id="ARBA00025707"/>
    </source>
</evidence>
<accession>A0A834I5L6</accession>
<dbReference type="CDD" id="cd00051">
    <property type="entry name" value="EFh"/>
    <property type="match status" value="1"/>
</dbReference>
<comment type="similarity">
    <text evidence="3">Belongs to the 1-acyl-sn-glycerol-3-phosphate acyltransferase family.</text>
</comment>
<evidence type="ECO:0000256" key="2">
    <source>
        <dbReference type="ARBA" id="ARBA00005074"/>
    </source>
</evidence>
<dbReference type="GO" id="GO:0005509">
    <property type="term" value="F:calcium ion binding"/>
    <property type="evidence" value="ECO:0007669"/>
    <property type="project" value="InterPro"/>
</dbReference>
<organism evidence="16 17">
    <name type="scientific">Rhynchophorus ferrugineus</name>
    <name type="common">Red palm weevil</name>
    <name type="synonym">Curculio ferrugineus</name>
    <dbReference type="NCBI Taxonomy" id="354439"/>
    <lineage>
        <taxon>Eukaryota</taxon>
        <taxon>Metazoa</taxon>
        <taxon>Ecdysozoa</taxon>
        <taxon>Arthropoda</taxon>
        <taxon>Hexapoda</taxon>
        <taxon>Insecta</taxon>
        <taxon>Pterygota</taxon>
        <taxon>Neoptera</taxon>
        <taxon>Endopterygota</taxon>
        <taxon>Coleoptera</taxon>
        <taxon>Polyphaga</taxon>
        <taxon>Cucujiformia</taxon>
        <taxon>Curculionidae</taxon>
        <taxon>Dryophthorinae</taxon>
        <taxon>Rhynchophorus</taxon>
    </lineage>
</organism>
<dbReference type="UniPathway" id="UPA00085"/>
<keyword evidence="5" id="KW-0808">Transferase</keyword>
<dbReference type="GO" id="GO:0008374">
    <property type="term" value="F:O-acyltransferase activity"/>
    <property type="evidence" value="ECO:0007669"/>
    <property type="project" value="InterPro"/>
</dbReference>
<sequence>MNAKFAAEISQVDCDTEPLLNPFVHHLELNTTYEKIKTAIFTLILVPLRVGLICFIVVTGWMLATVGLFGVSDQELHEKPLEGWRKSLKSIIAQLIFCVYMVGGVKLKVIGRPSTRAEAPLVALAPHSSFVDSVAMVYLGGPSIVAKGETASIPFFGTTTYYLQRCNLISEKSTLEDFFDLWKLKNVICLLGRSSLMTGGMQFTIKGRQATREEAPILVVAPHSTFLDAGLVYVTGFPSTIVRTESVSFHIGKLINYTQPIYVWRDDPESRQKSVKEIISRATSKMDWPQILIFPEGTCTNRSCLISFKNGAFYPGVPIQPVCIRYPNKLDTVTWTWEGPSALKLLWLTLTQPSSHCEVEFLPVYRPSEEEKRDPKLFANNVRAVMAKALGIPVVDYTYTDCRMMTKAKEMNLPFASSLVEVRKLRRKLGLDNTHTEEKLLEASSFICRDCSRITFIEFVDLLRLQENEQVALQLFRIYDKNNVGFIDIRDYLLGVLATENNKSPLDVIRIAFKLYDTNHNGKLTAENVCKALCQTMGLSRENAMEIFDQVDRHQLGFVTYDNFVNYAQKKSEFSHLFIDEKSYQRTGEICPNNEKKID</sequence>
<dbReference type="AlphaFoldDB" id="A0A834I5L6"/>
<dbReference type="InterPro" id="IPR045252">
    <property type="entry name" value="LPCAT1-like"/>
</dbReference>
<keyword evidence="10" id="KW-0594">Phospholipid biosynthesis</keyword>
<feature type="transmembrane region" description="Helical" evidence="14">
    <location>
        <begin position="50"/>
        <end position="71"/>
    </location>
</feature>
<evidence type="ECO:0000256" key="7">
    <source>
        <dbReference type="ARBA" id="ARBA00022989"/>
    </source>
</evidence>
<dbReference type="InterPro" id="IPR002048">
    <property type="entry name" value="EF_hand_dom"/>
</dbReference>
<dbReference type="Gene3D" id="1.10.238.10">
    <property type="entry name" value="EF-hand"/>
    <property type="match status" value="1"/>
</dbReference>
<dbReference type="InterPro" id="IPR002123">
    <property type="entry name" value="Plipid/glycerol_acylTrfase"/>
</dbReference>
<evidence type="ECO:0000256" key="6">
    <source>
        <dbReference type="ARBA" id="ARBA00022692"/>
    </source>
</evidence>
<dbReference type="GO" id="GO:0016020">
    <property type="term" value="C:membrane"/>
    <property type="evidence" value="ECO:0007669"/>
    <property type="project" value="UniProtKB-SubCell"/>
</dbReference>
<evidence type="ECO:0000256" key="11">
    <source>
        <dbReference type="ARBA" id="ARBA00023264"/>
    </source>
</evidence>
<feature type="domain" description="EF-hand" evidence="15">
    <location>
        <begin position="467"/>
        <end position="502"/>
    </location>
</feature>
<dbReference type="SUPFAM" id="SSF47473">
    <property type="entry name" value="EF-hand"/>
    <property type="match status" value="1"/>
</dbReference>
<evidence type="ECO:0000256" key="8">
    <source>
        <dbReference type="ARBA" id="ARBA00023098"/>
    </source>
</evidence>
<dbReference type="GO" id="GO:0008654">
    <property type="term" value="P:phospholipid biosynthetic process"/>
    <property type="evidence" value="ECO:0007669"/>
    <property type="project" value="UniProtKB-KW"/>
</dbReference>
<keyword evidence="6 14" id="KW-0812">Transmembrane</keyword>
<protein>
    <recommendedName>
        <fullName evidence="15">EF-hand domain-containing protein</fullName>
    </recommendedName>
</protein>
<comment type="pathway">
    <text evidence="13">Phospholipid metabolism.</text>
</comment>
<name>A0A834I5L6_RHYFE</name>
<evidence type="ECO:0000256" key="10">
    <source>
        <dbReference type="ARBA" id="ARBA00023209"/>
    </source>
</evidence>
<proteinExistence type="inferred from homology"/>
<comment type="subcellular location">
    <subcellularLocation>
        <location evidence="1">Membrane</location>
    </subcellularLocation>
</comment>
<keyword evidence="4" id="KW-0444">Lipid biosynthesis</keyword>
<evidence type="ECO:0000256" key="3">
    <source>
        <dbReference type="ARBA" id="ARBA00008655"/>
    </source>
</evidence>
<evidence type="ECO:0000256" key="12">
    <source>
        <dbReference type="ARBA" id="ARBA00023315"/>
    </source>
</evidence>
<feature type="domain" description="EF-hand" evidence="15">
    <location>
        <begin position="504"/>
        <end position="539"/>
    </location>
</feature>
<reference evidence="16" key="1">
    <citation type="submission" date="2020-08" db="EMBL/GenBank/DDBJ databases">
        <title>Genome sequencing and assembly of the red palm weevil Rhynchophorus ferrugineus.</title>
        <authorList>
            <person name="Dias G.B."/>
            <person name="Bergman C.M."/>
            <person name="Manee M."/>
        </authorList>
    </citation>
    <scope>NUCLEOTIDE SEQUENCE</scope>
    <source>
        <strain evidence="16">AA-2017</strain>
        <tissue evidence="16">Whole larva</tissue>
    </source>
</reference>
<evidence type="ECO:0000256" key="1">
    <source>
        <dbReference type="ARBA" id="ARBA00004370"/>
    </source>
</evidence>
<keyword evidence="8" id="KW-0443">Lipid metabolism</keyword>
<evidence type="ECO:0000256" key="14">
    <source>
        <dbReference type="SAM" id="Phobius"/>
    </source>
</evidence>
<dbReference type="EMBL" id="JAACXV010012833">
    <property type="protein sequence ID" value="KAF7274419.1"/>
    <property type="molecule type" value="Genomic_DNA"/>
</dbReference>
<keyword evidence="17" id="KW-1185">Reference proteome</keyword>
<comment type="pathway">
    <text evidence="2">Lipid metabolism; phospholipid metabolism.</text>
</comment>